<comment type="caution">
    <text evidence="1">The sequence shown here is derived from an EMBL/GenBank/DDBJ whole genome shotgun (WGS) entry which is preliminary data.</text>
</comment>
<sequence>MTTPANEIPPISEANPNSLSEKMNLKIEGNQNVQASSSLGQTNLTDDELSSFPGDERLDSSNNENQDANSDDEPLEEQTSTGISSKKKRYHRHTHYQIQQMKLFYKKCPHPNDKQRRDLGLELGLDPLQVKFWFQNRRTHLKAKLERNENLQLRARNEKLRNENTILKQSISNPKCGNCRNSIVDDTSSEEQQLKLENVRLMKEIKRLTTMAKYVVGKIGMYSTLSLSPNHDSLEFWAKILEEEFDNNTCGEICSLNSLREQSISVLIQHALSAVEEVVGMAQVGEPLWIPDLRYNKLKLNEHEYLKTFQKGFARKQIGFISEASQECAIVMMSPLNVVEMFMDLNKWLGVFSGMITKAKLYELISTGATRSYNGAMQMISAEFRALSLVVPTRECDFLRYCKRLNDETWILVDVSVDPLLFRSLMPQCRKKPSGCVIQAVSNGCSKITWVEHVEVPDQIIHSLSRSIINSGDAYGAKRWVSFMKRQCERIACATGITNYPLYIQDLNKIALANPEGKHNFLKLAERMVLNFYGGVTASSSVYNWALVSGNGVNEVRIMIRNIIEDPRKLGGVVLCASTCFWIPILPKIVFDYLRNANNRTEWDILSNGGVVQEIAHTDNGQETGNCITLLHVTNVDANQGDTLILQESSTESTSSFIVYAPVDTPTINALFGGNGDSESVKLLSSGFTILPSEPPEFKGEIDDNIFISGTLLSITFQILVDANPYAKLSVSSLSFVSNLIESTSMKIKFALGEQL</sequence>
<gene>
    <name evidence="1" type="ORF">M9H77_09542</name>
</gene>
<keyword evidence="2" id="KW-1185">Reference proteome</keyword>
<accession>A0ACC0C0V9</accession>
<proteinExistence type="predicted"/>
<evidence type="ECO:0000313" key="2">
    <source>
        <dbReference type="Proteomes" id="UP001060085"/>
    </source>
</evidence>
<reference evidence="2" key="1">
    <citation type="journal article" date="2023" name="Nat. Plants">
        <title>Single-cell RNA sequencing provides a high-resolution roadmap for understanding the multicellular compartmentation of specialized metabolism.</title>
        <authorList>
            <person name="Sun S."/>
            <person name="Shen X."/>
            <person name="Li Y."/>
            <person name="Li Y."/>
            <person name="Wang S."/>
            <person name="Li R."/>
            <person name="Zhang H."/>
            <person name="Shen G."/>
            <person name="Guo B."/>
            <person name="Wei J."/>
            <person name="Xu J."/>
            <person name="St-Pierre B."/>
            <person name="Chen S."/>
            <person name="Sun C."/>
        </authorList>
    </citation>
    <scope>NUCLEOTIDE SEQUENCE [LARGE SCALE GENOMIC DNA]</scope>
</reference>
<name>A0ACC0C0V9_CATRO</name>
<dbReference type="EMBL" id="CM044702">
    <property type="protein sequence ID" value="KAI5678592.1"/>
    <property type="molecule type" value="Genomic_DNA"/>
</dbReference>
<dbReference type="Proteomes" id="UP001060085">
    <property type="component" value="Linkage Group LG02"/>
</dbReference>
<protein>
    <submittedName>
        <fullName evidence="1">Uncharacterized protein</fullName>
    </submittedName>
</protein>
<organism evidence="1 2">
    <name type="scientific">Catharanthus roseus</name>
    <name type="common">Madagascar periwinkle</name>
    <name type="synonym">Vinca rosea</name>
    <dbReference type="NCBI Taxonomy" id="4058"/>
    <lineage>
        <taxon>Eukaryota</taxon>
        <taxon>Viridiplantae</taxon>
        <taxon>Streptophyta</taxon>
        <taxon>Embryophyta</taxon>
        <taxon>Tracheophyta</taxon>
        <taxon>Spermatophyta</taxon>
        <taxon>Magnoliopsida</taxon>
        <taxon>eudicotyledons</taxon>
        <taxon>Gunneridae</taxon>
        <taxon>Pentapetalae</taxon>
        <taxon>asterids</taxon>
        <taxon>lamiids</taxon>
        <taxon>Gentianales</taxon>
        <taxon>Apocynaceae</taxon>
        <taxon>Rauvolfioideae</taxon>
        <taxon>Vinceae</taxon>
        <taxon>Catharanthinae</taxon>
        <taxon>Catharanthus</taxon>
    </lineage>
</organism>
<evidence type="ECO:0000313" key="1">
    <source>
        <dbReference type="EMBL" id="KAI5678592.1"/>
    </source>
</evidence>